<dbReference type="AlphaFoldDB" id="A0A371GCR9"/>
<dbReference type="EMBL" id="QJKJ01005977">
    <property type="protein sequence ID" value="RDX88321.1"/>
    <property type="molecule type" value="Genomic_DNA"/>
</dbReference>
<name>A0A371GCR9_MUCPR</name>
<protein>
    <submittedName>
        <fullName evidence="1">Uncharacterized protein</fullName>
    </submittedName>
</protein>
<sequence length="209" mass="24018">MVGGTTKEYKAILAMLKKEKLHYPNQFLSSSLLDKLDIKATNHVYHSSSLFCCHKKIKLIIVKLLDGSQVFTNITENYIPSFNFNLIFVSKLAMSLDYKLTFDHDNLSLNTIGVAKLEGGLYIVYLEYRLDFFALLCLAYETWTPPLIRGLPKYIKIPLWLIVIKMINIVIHLSHMDILELISLSFLFGHKYFFTIVDDTTKLSMPSAL</sequence>
<dbReference type="Proteomes" id="UP000257109">
    <property type="component" value="Unassembled WGS sequence"/>
</dbReference>
<reference evidence="1" key="1">
    <citation type="submission" date="2018-05" db="EMBL/GenBank/DDBJ databases">
        <title>Draft genome of Mucuna pruriens seed.</title>
        <authorList>
            <person name="Nnadi N.E."/>
            <person name="Vos R."/>
            <person name="Hasami M.H."/>
            <person name="Devisetty U.K."/>
            <person name="Aguiy J.C."/>
        </authorList>
    </citation>
    <scope>NUCLEOTIDE SEQUENCE [LARGE SCALE GENOMIC DNA]</scope>
    <source>
        <strain evidence="1">JCA_2017</strain>
    </source>
</reference>
<evidence type="ECO:0000313" key="2">
    <source>
        <dbReference type="Proteomes" id="UP000257109"/>
    </source>
</evidence>
<comment type="caution">
    <text evidence="1">The sequence shown here is derived from an EMBL/GenBank/DDBJ whole genome shotgun (WGS) entry which is preliminary data.</text>
</comment>
<gene>
    <name evidence="1" type="ORF">CR513_30107</name>
</gene>
<keyword evidence="2" id="KW-1185">Reference proteome</keyword>
<proteinExistence type="predicted"/>
<feature type="non-terminal residue" evidence="1">
    <location>
        <position position="1"/>
    </location>
</feature>
<evidence type="ECO:0000313" key="1">
    <source>
        <dbReference type="EMBL" id="RDX88321.1"/>
    </source>
</evidence>
<accession>A0A371GCR9</accession>
<organism evidence="1 2">
    <name type="scientific">Mucuna pruriens</name>
    <name type="common">Velvet bean</name>
    <name type="synonym">Dolichos pruriens</name>
    <dbReference type="NCBI Taxonomy" id="157652"/>
    <lineage>
        <taxon>Eukaryota</taxon>
        <taxon>Viridiplantae</taxon>
        <taxon>Streptophyta</taxon>
        <taxon>Embryophyta</taxon>
        <taxon>Tracheophyta</taxon>
        <taxon>Spermatophyta</taxon>
        <taxon>Magnoliopsida</taxon>
        <taxon>eudicotyledons</taxon>
        <taxon>Gunneridae</taxon>
        <taxon>Pentapetalae</taxon>
        <taxon>rosids</taxon>
        <taxon>fabids</taxon>
        <taxon>Fabales</taxon>
        <taxon>Fabaceae</taxon>
        <taxon>Papilionoideae</taxon>
        <taxon>50 kb inversion clade</taxon>
        <taxon>NPAAA clade</taxon>
        <taxon>indigoferoid/millettioid clade</taxon>
        <taxon>Phaseoleae</taxon>
        <taxon>Mucuna</taxon>
    </lineage>
</organism>